<reference evidence="3" key="1">
    <citation type="submission" date="2019-09" db="EMBL/GenBank/DDBJ databases">
        <title>Genomic analysis of Haloferax sp. CBA1149.</title>
        <authorList>
            <person name="Roh S.W."/>
        </authorList>
    </citation>
    <scope>NUCLEOTIDE SEQUENCE</scope>
    <source>
        <strain evidence="3">CBA1149</strain>
    </source>
</reference>
<feature type="transmembrane region" description="Helical" evidence="1">
    <location>
        <begin position="12"/>
        <end position="35"/>
    </location>
</feature>
<keyword evidence="1" id="KW-0472">Membrane</keyword>
<dbReference type="RefSeq" id="WP_151136733.1">
    <property type="nucleotide sequence ID" value="NZ_VZUS01000001.1"/>
</dbReference>
<protein>
    <submittedName>
        <fullName evidence="3">Type IV pilin</fullName>
    </submittedName>
</protein>
<evidence type="ECO:0000259" key="2">
    <source>
        <dbReference type="Pfam" id="PF07790"/>
    </source>
</evidence>
<dbReference type="InterPro" id="IPR013373">
    <property type="entry name" value="Flagellin/pilin_N_arc"/>
</dbReference>
<dbReference type="NCBIfam" id="TIGR02537">
    <property type="entry name" value="arch_flag_Nterm"/>
    <property type="match status" value="1"/>
</dbReference>
<sequence length="144" mass="14860">MQDRAQSELVGTILLVSLVVLSVSVGGSFAIASLFGEQTPSPTVDTAVELTPSNFTVVHRGGDPLDVSDLNIVVSRNGSSTTYALESGRVNGVAVSSTTVLVAGDRWTPPGPDPFGPSDEVRVVVVHEPSGTVLVTKQRSADSA</sequence>
<dbReference type="Pfam" id="PF07790">
    <property type="entry name" value="Pilin_N"/>
    <property type="match status" value="1"/>
</dbReference>
<keyword evidence="1" id="KW-1133">Transmembrane helix</keyword>
<accession>A0A643K0E6</accession>
<proteinExistence type="predicted"/>
<evidence type="ECO:0000256" key="1">
    <source>
        <dbReference type="SAM" id="Phobius"/>
    </source>
</evidence>
<gene>
    <name evidence="3" type="ORF">Hfx1149_06760</name>
</gene>
<organism evidence="3">
    <name type="scientific">Haloferax sp. CBA1149</name>
    <dbReference type="NCBI Taxonomy" id="2650753"/>
    <lineage>
        <taxon>Archaea</taxon>
        <taxon>Methanobacteriati</taxon>
        <taxon>Methanobacteriota</taxon>
        <taxon>Stenosarchaea group</taxon>
        <taxon>Halobacteria</taxon>
        <taxon>Halobacteriales</taxon>
        <taxon>Haloferacaceae</taxon>
        <taxon>Haloferax</taxon>
    </lineage>
</organism>
<dbReference type="EMBL" id="VZUS01000001">
    <property type="protein sequence ID" value="KAB1187751.1"/>
    <property type="molecule type" value="Genomic_DNA"/>
</dbReference>
<dbReference type="InterPro" id="IPR012859">
    <property type="entry name" value="Pilin_N_archaeal"/>
</dbReference>
<comment type="caution">
    <text evidence="3">The sequence shown here is derived from an EMBL/GenBank/DDBJ whole genome shotgun (WGS) entry which is preliminary data.</text>
</comment>
<name>A0A643K0E6_9EURY</name>
<evidence type="ECO:0000313" key="3">
    <source>
        <dbReference type="EMBL" id="KAB1187751.1"/>
    </source>
</evidence>
<feature type="domain" description="Archaeal Type IV pilin N-terminal" evidence="2">
    <location>
        <begin position="5"/>
        <end position="78"/>
    </location>
</feature>
<dbReference type="AlphaFoldDB" id="A0A643K0E6"/>
<keyword evidence="1" id="KW-0812">Transmembrane</keyword>